<dbReference type="Proteomes" id="UP000010467">
    <property type="component" value="Chromosome"/>
</dbReference>
<dbReference type="EMBL" id="CP003382">
    <property type="protein sequence ID" value="AFZ67970.1"/>
    <property type="molecule type" value="Genomic_DNA"/>
</dbReference>
<organism evidence="1 2">
    <name type="scientific">Deinococcus peraridilitoris (strain DSM 19664 / LMG 22246 / CIP 109416 / KR-200)</name>
    <dbReference type="NCBI Taxonomy" id="937777"/>
    <lineage>
        <taxon>Bacteria</taxon>
        <taxon>Thermotogati</taxon>
        <taxon>Deinococcota</taxon>
        <taxon>Deinococci</taxon>
        <taxon>Deinococcales</taxon>
        <taxon>Deinococcaceae</taxon>
        <taxon>Deinococcus</taxon>
    </lineage>
</organism>
<protein>
    <submittedName>
        <fullName evidence="1">Uncharacterized protein</fullName>
    </submittedName>
</protein>
<gene>
    <name evidence="1" type="ordered locus">Deipe_2502</name>
</gene>
<dbReference type="RefSeq" id="WP_015236272.1">
    <property type="nucleotide sequence ID" value="NC_019793.1"/>
</dbReference>
<name>L0A4L5_DEIPD</name>
<keyword evidence="2" id="KW-1185">Reference proteome</keyword>
<evidence type="ECO:0000313" key="2">
    <source>
        <dbReference type="Proteomes" id="UP000010467"/>
    </source>
</evidence>
<evidence type="ECO:0000313" key="1">
    <source>
        <dbReference type="EMBL" id="AFZ67970.1"/>
    </source>
</evidence>
<accession>L0A4L5</accession>
<dbReference type="AlphaFoldDB" id="L0A4L5"/>
<dbReference type="PATRIC" id="fig|937777.3.peg.2508"/>
<sequence length="80" mass="9358">MRSDRGWEQAGPAEQQATWQRLLQERLRAHLPSSRPAGLSQRQWMSYVVRACEQAEREATDELLFTQPRTYSLEELLTDP</sequence>
<dbReference type="KEGG" id="dpd:Deipe_2502"/>
<reference evidence="2" key="1">
    <citation type="submission" date="2012-03" db="EMBL/GenBank/DDBJ databases">
        <title>Complete sequence of chromosome of Deinococcus peraridilitoris DSM 19664.</title>
        <authorList>
            <person name="Lucas S."/>
            <person name="Copeland A."/>
            <person name="Lapidus A."/>
            <person name="Glavina del Rio T."/>
            <person name="Dalin E."/>
            <person name="Tice H."/>
            <person name="Bruce D."/>
            <person name="Goodwin L."/>
            <person name="Pitluck S."/>
            <person name="Peters L."/>
            <person name="Mikhailova N."/>
            <person name="Lu M."/>
            <person name="Kyrpides N."/>
            <person name="Mavromatis K."/>
            <person name="Ivanova N."/>
            <person name="Brettin T."/>
            <person name="Detter J.C."/>
            <person name="Han C."/>
            <person name="Larimer F."/>
            <person name="Land M."/>
            <person name="Hauser L."/>
            <person name="Markowitz V."/>
            <person name="Cheng J.-F."/>
            <person name="Hugenholtz P."/>
            <person name="Woyke T."/>
            <person name="Wu D."/>
            <person name="Pukall R."/>
            <person name="Steenblock K."/>
            <person name="Brambilla E."/>
            <person name="Klenk H.-P."/>
            <person name="Eisen J.A."/>
        </authorList>
    </citation>
    <scope>NUCLEOTIDE SEQUENCE [LARGE SCALE GENOMIC DNA]</scope>
    <source>
        <strain evidence="2">DSM 19664 / LMG 22246 / CIP 109416 / KR-200</strain>
    </source>
</reference>
<proteinExistence type="predicted"/>
<dbReference type="HOGENOM" id="CLU_2583922_0_0_0"/>